<dbReference type="EMBL" id="CP001154">
    <property type="protein sequence ID" value="ACO74996.1"/>
    <property type="molecule type" value="Genomic_DNA"/>
</dbReference>
<evidence type="ECO:0000313" key="1">
    <source>
        <dbReference type="EMBL" id="ACO74996.1"/>
    </source>
</evidence>
<dbReference type="KEGG" id="lhk:LHK_02012"/>
<evidence type="ECO:0000313" key="2">
    <source>
        <dbReference type="Proteomes" id="UP000002010"/>
    </source>
</evidence>
<gene>
    <name evidence="1" type="ordered locus">LHK_02012</name>
</gene>
<keyword evidence="2" id="KW-1185">Reference proteome</keyword>
<dbReference type="GeneID" id="75111097"/>
<reference evidence="1 2" key="1">
    <citation type="journal article" date="2009" name="PLoS Genet.">
        <title>The complete genome and proteome of Laribacter hongkongensis reveal potential mechanisms for adaptations to different temperatures and habitats.</title>
        <authorList>
            <person name="Woo P.C."/>
            <person name="Lau S.K."/>
            <person name="Tse H."/>
            <person name="Teng J.L."/>
            <person name="Curreem S.O."/>
            <person name="Tsang A.K."/>
            <person name="Fan R.Y."/>
            <person name="Wong G.K."/>
            <person name="Huang Y."/>
            <person name="Loman N.J."/>
            <person name="Snyder L.A."/>
            <person name="Cai J.J."/>
            <person name="Huang J.D."/>
            <person name="Mak W."/>
            <person name="Pallen M.J."/>
            <person name="Lok S."/>
            <person name="Yuen K.Y."/>
        </authorList>
    </citation>
    <scope>NUCLEOTIDE SEQUENCE [LARGE SCALE GENOMIC DNA]</scope>
    <source>
        <strain evidence="1 2">HLHK9</strain>
    </source>
</reference>
<dbReference type="AlphaFoldDB" id="C1D956"/>
<dbReference type="Proteomes" id="UP000002010">
    <property type="component" value="Chromosome"/>
</dbReference>
<accession>C1D956</accession>
<proteinExistence type="predicted"/>
<dbReference type="RefSeq" id="WP_012697482.1">
    <property type="nucleotide sequence ID" value="NC_012559.1"/>
</dbReference>
<sequence>MNPRKTRHRTTNWPEHNRSPRIGSNLYYYRDPINHYVVDRWWGKIDCARAIMDFEFQIKVKMDFSNVWPSL</sequence>
<name>C1D956_LARHH</name>
<protein>
    <submittedName>
        <fullName evidence="1">Uncharacterized protein</fullName>
    </submittedName>
</protein>
<dbReference type="HOGENOM" id="CLU_2735011_0_0_4"/>
<organism evidence="1 2">
    <name type="scientific">Laribacter hongkongensis (strain HLHK9)</name>
    <dbReference type="NCBI Taxonomy" id="557598"/>
    <lineage>
        <taxon>Bacteria</taxon>
        <taxon>Pseudomonadati</taxon>
        <taxon>Pseudomonadota</taxon>
        <taxon>Betaproteobacteria</taxon>
        <taxon>Neisseriales</taxon>
        <taxon>Aquaspirillaceae</taxon>
        <taxon>Laribacter</taxon>
    </lineage>
</organism>